<accession>C5LBK2</accession>
<evidence type="ECO:0000313" key="3">
    <source>
        <dbReference type="Proteomes" id="UP000007800"/>
    </source>
</evidence>
<reference evidence="2 3" key="1">
    <citation type="submission" date="2008-07" db="EMBL/GenBank/DDBJ databases">
        <authorList>
            <person name="El-Sayed N."/>
            <person name="Caler E."/>
            <person name="Inman J."/>
            <person name="Amedeo P."/>
            <person name="Hass B."/>
            <person name="Wortman J."/>
        </authorList>
    </citation>
    <scope>NUCLEOTIDE SEQUENCE [LARGE SCALE GENOMIC DNA]</scope>
    <source>
        <strain evidence="3">ATCC 50983 / TXsc</strain>
    </source>
</reference>
<sequence length="119" mass="13530">MTTRIVQLFTLAAKLTVVCVGQEGDLEPIEYVPMLSFCDGRGQFNRTWAVTLTPNIEITDLIEKGCRCNDGWASVGIRNETYSYYVIRFCALWTRGYDYSKDFEDSYCAPFLSLVGLLD</sequence>
<keyword evidence="1" id="KW-0732">Signal</keyword>
<evidence type="ECO:0000313" key="2">
    <source>
        <dbReference type="EMBL" id="EER05823.1"/>
    </source>
</evidence>
<evidence type="ECO:0000256" key="1">
    <source>
        <dbReference type="SAM" id="SignalP"/>
    </source>
</evidence>
<dbReference type="OrthoDB" id="444540at2759"/>
<dbReference type="GeneID" id="9043253"/>
<organism evidence="3">
    <name type="scientific">Perkinsus marinus (strain ATCC 50983 / TXsc)</name>
    <dbReference type="NCBI Taxonomy" id="423536"/>
    <lineage>
        <taxon>Eukaryota</taxon>
        <taxon>Sar</taxon>
        <taxon>Alveolata</taxon>
        <taxon>Perkinsozoa</taxon>
        <taxon>Perkinsea</taxon>
        <taxon>Perkinsida</taxon>
        <taxon>Perkinsidae</taxon>
        <taxon>Perkinsus</taxon>
    </lineage>
</organism>
<feature type="chain" id="PRO_5002954407" evidence="1">
    <location>
        <begin position="22"/>
        <end position="119"/>
    </location>
</feature>
<dbReference type="RefSeq" id="XP_002774007.1">
    <property type="nucleotide sequence ID" value="XM_002773961.1"/>
</dbReference>
<dbReference type="EMBL" id="GG680918">
    <property type="protein sequence ID" value="EER05823.1"/>
    <property type="molecule type" value="Genomic_DNA"/>
</dbReference>
<keyword evidence="3" id="KW-1185">Reference proteome</keyword>
<feature type="signal peptide" evidence="1">
    <location>
        <begin position="1"/>
        <end position="21"/>
    </location>
</feature>
<gene>
    <name evidence="2" type="ORF">Pmar_PMAR011874</name>
</gene>
<name>C5LBK2_PERM5</name>
<dbReference type="Proteomes" id="UP000007800">
    <property type="component" value="Unassembled WGS sequence"/>
</dbReference>
<proteinExistence type="predicted"/>
<dbReference type="InParanoid" id="C5LBK2"/>
<protein>
    <submittedName>
        <fullName evidence="2">Uncharacterized protein</fullName>
    </submittedName>
</protein>
<dbReference type="AlphaFoldDB" id="C5LBK2"/>